<sequence>MEQKNWSIVRRTVWYLRYDTEEEVLLMNTIYESLRLFTNFFLPVMQLTRKTRQGAKVTRSYGAPCSPYERVLASPCITEEAKEALRRQEQHLDPVALHDTILEDQRHLRDLVLTRNYDQPHIIPRKGMDWQLHPVSRSF</sequence>
<accession>A0A398DIY2</accession>
<protein>
    <submittedName>
        <fullName evidence="1">Uncharacterized protein</fullName>
    </submittedName>
</protein>
<gene>
    <name evidence="1" type="ORF">SMC1_09645</name>
</gene>
<dbReference type="AlphaFoldDB" id="A0A398DIY2"/>
<name>A0A398DIY2_9BACT</name>
<dbReference type="RefSeq" id="WP_119086559.1">
    <property type="nucleotide sequence ID" value="NZ_QXIY01000047.1"/>
</dbReference>
<dbReference type="OrthoDB" id="9812553at2"/>
<dbReference type="EMBL" id="QXIY01000047">
    <property type="protein sequence ID" value="RIE15616.1"/>
    <property type="molecule type" value="Genomic_DNA"/>
</dbReference>
<evidence type="ECO:0000313" key="1">
    <source>
        <dbReference type="EMBL" id="RIE15616.1"/>
    </source>
</evidence>
<reference evidence="1 2" key="1">
    <citation type="submission" date="2018-09" db="EMBL/GenBank/DDBJ databases">
        <title>Discovery and Ecogenomic Context for Candidatus Cryosericales, a Global Caldiserica Order Active in Thawing Permafrost.</title>
        <authorList>
            <person name="Martinez M.A."/>
            <person name="Woodcroft B.J."/>
            <person name="Ignacio Espinoza J.C."/>
            <person name="Zayed A."/>
            <person name="Singleton C.M."/>
            <person name="Boyd J."/>
            <person name="Li Y.-F."/>
            <person name="Purvine S."/>
            <person name="Maughan H."/>
            <person name="Hodgkins S.B."/>
            <person name="Anderson D."/>
            <person name="Sederholm M."/>
            <person name="Temperton B."/>
            <person name="Saleska S.R."/>
            <person name="Tyson G.W."/>
            <person name="Rich V.I."/>
        </authorList>
    </citation>
    <scope>NUCLEOTIDE SEQUENCE [LARGE SCALE GENOMIC DNA]</scope>
    <source>
        <strain evidence="1 2">SMC1</strain>
    </source>
</reference>
<proteinExistence type="predicted"/>
<keyword evidence="2" id="KW-1185">Reference proteome</keyword>
<organism evidence="1 2">
    <name type="scientific">Candidatus Cryosericum septentrionale</name>
    <dbReference type="NCBI Taxonomy" id="2290913"/>
    <lineage>
        <taxon>Bacteria</taxon>
        <taxon>Pseudomonadati</taxon>
        <taxon>Caldisericota/Cryosericota group</taxon>
        <taxon>Candidatus Cryosericota</taxon>
        <taxon>Candidatus Cryosericia</taxon>
        <taxon>Candidatus Cryosericales</taxon>
        <taxon>Candidatus Cryosericaceae</taxon>
        <taxon>Candidatus Cryosericum</taxon>
    </lineage>
</organism>
<dbReference type="Proteomes" id="UP000266113">
    <property type="component" value="Unassembled WGS sequence"/>
</dbReference>
<comment type="caution">
    <text evidence="1">The sequence shown here is derived from an EMBL/GenBank/DDBJ whole genome shotgun (WGS) entry which is preliminary data.</text>
</comment>
<evidence type="ECO:0000313" key="2">
    <source>
        <dbReference type="Proteomes" id="UP000266113"/>
    </source>
</evidence>